<feature type="transmembrane region" description="Helical" evidence="6">
    <location>
        <begin position="187"/>
        <end position="213"/>
    </location>
</feature>
<evidence type="ECO:0000256" key="5">
    <source>
        <dbReference type="ARBA" id="ARBA00023136"/>
    </source>
</evidence>
<proteinExistence type="inferred from homology"/>
<feature type="transmembrane region" description="Helical" evidence="6">
    <location>
        <begin position="12"/>
        <end position="30"/>
    </location>
</feature>
<feature type="transmembrane region" description="Helical" evidence="6">
    <location>
        <begin position="225"/>
        <end position="248"/>
    </location>
</feature>
<keyword evidence="5 6" id="KW-0472">Membrane</keyword>
<dbReference type="EMBL" id="CP008956">
    <property type="protein sequence ID" value="QJQ01760.1"/>
    <property type="molecule type" value="Genomic_DNA"/>
</dbReference>
<dbReference type="PANTHER" id="PTHR30028">
    <property type="entry name" value="UPF0014 INNER MEMBRANE PROTEIN YBBM-RELATED"/>
    <property type="match status" value="1"/>
</dbReference>
<keyword evidence="3 6" id="KW-0812">Transmembrane</keyword>
<sequence>MSALPLSATDLALSAILVLVNAIASLALGLQIHRPLLLAAVRMVAQLLLVGLVLRWILVHQSPWLTGVAVVLMIAAAAREVASRARTPLAGHAGLRISAIVVGTASLLTVALALSTALRPDPWYDPRYAIPLMGIVLGSVLNSASIALDAFLTGARQSAPIIEARLALGDTRQQALRELRMAAMRSGLLPVINQMSAAGIITLPGIMTGQVLAGMDALAAAKYQILLMFILAGASGLAAFGAATLAMWRLTDGRQRLRLDRLRDRSMQ</sequence>
<feature type="transmembrane region" description="Helical" evidence="6">
    <location>
        <begin position="37"/>
        <end position="58"/>
    </location>
</feature>
<comment type="subcellular location">
    <subcellularLocation>
        <location evidence="1">Membrane</location>
        <topology evidence="1">Multi-pass membrane protein</topology>
    </subcellularLocation>
</comment>
<feature type="transmembrane region" description="Helical" evidence="6">
    <location>
        <begin position="128"/>
        <end position="152"/>
    </location>
</feature>
<comment type="similarity">
    <text evidence="2">Belongs to the UPF0014 family.</text>
</comment>
<organism evidence="7 8">
    <name type="scientific">Herbaspirillum rubrisubalbicans Os34</name>
    <dbReference type="NCBI Taxonomy" id="1235827"/>
    <lineage>
        <taxon>Bacteria</taxon>
        <taxon>Pseudomonadati</taxon>
        <taxon>Pseudomonadota</taxon>
        <taxon>Betaproteobacteria</taxon>
        <taxon>Burkholderiales</taxon>
        <taxon>Oxalobacteraceae</taxon>
        <taxon>Herbaspirillum</taxon>
    </lineage>
</organism>
<evidence type="ECO:0000256" key="6">
    <source>
        <dbReference type="SAM" id="Phobius"/>
    </source>
</evidence>
<evidence type="ECO:0000313" key="7">
    <source>
        <dbReference type="EMBL" id="QJQ01760.1"/>
    </source>
</evidence>
<evidence type="ECO:0000313" key="8">
    <source>
        <dbReference type="Proteomes" id="UP000501648"/>
    </source>
</evidence>
<feature type="transmembrane region" description="Helical" evidence="6">
    <location>
        <begin position="94"/>
        <end position="116"/>
    </location>
</feature>
<protein>
    <submittedName>
        <fullName evidence="7">ABC transporter permease</fullName>
    </submittedName>
</protein>
<dbReference type="Proteomes" id="UP000501648">
    <property type="component" value="Chromosome"/>
</dbReference>
<evidence type="ECO:0000256" key="1">
    <source>
        <dbReference type="ARBA" id="ARBA00004141"/>
    </source>
</evidence>
<gene>
    <name evidence="7" type="ORF">C798_16400</name>
</gene>
<dbReference type="InterPro" id="IPR005226">
    <property type="entry name" value="UPF0014_fam"/>
</dbReference>
<dbReference type="RefSeq" id="WP_017450166.1">
    <property type="nucleotide sequence ID" value="NZ_CP008956.1"/>
</dbReference>
<dbReference type="PANTHER" id="PTHR30028:SF0">
    <property type="entry name" value="PROTEIN ALUMINUM SENSITIVE 3"/>
    <property type="match status" value="1"/>
</dbReference>
<evidence type="ECO:0000256" key="2">
    <source>
        <dbReference type="ARBA" id="ARBA00005268"/>
    </source>
</evidence>
<keyword evidence="4 6" id="KW-1133">Transmembrane helix</keyword>
<evidence type="ECO:0000256" key="4">
    <source>
        <dbReference type="ARBA" id="ARBA00022989"/>
    </source>
</evidence>
<evidence type="ECO:0000256" key="3">
    <source>
        <dbReference type="ARBA" id="ARBA00022692"/>
    </source>
</evidence>
<feature type="transmembrane region" description="Helical" evidence="6">
    <location>
        <begin position="64"/>
        <end position="82"/>
    </location>
</feature>
<reference evidence="7 8" key="1">
    <citation type="journal article" date="2012" name="J. Bacteriol.">
        <title>Genome sequence of the pathogenic Herbaspirillum seropedicae strain Os34, isolated from rice roots.</title>
        <authorList>
            <person name="Ye W."/>
            <person name="Ye S."/>
            <person name="Liu J."/>
            <person name="Chang S."/>
            <person name="Chen M."/>
            <person name="Zhu B."/>
            <person name="Guo L."/>
            <person name="An Q."/>
        </authorList>
    </citation>
    <scope>NUCLEOTIDE SEQUENCE [LARGE SCALE GENOMIC DNA]</scope>
    <source>
        <strain evidence="7 8">Os34</strain>
    </source>
</reference>
<dbReference type="AlphaFoldDB" id="A0A6M3ZV32"/>
<dbReference type="GO" id="GO:0005886">
    <property type="term" value="C:plasma membrane"/>
    <property type="evidence" value="ECO:0007669"/>
    <property type="project" value="TreeGrafter"/>
</dbReference>
<dbReference type="Pfam" id="PF03649">
    <property type="entry name" value="UPF0014"/>
    <property type="match status" value="1"/>
</dbReference>
<name>A0A6M3ZV32_9BURK</name>
<accession>A0A6M3ZV32</accession>